<evidence type="ECO:0000256" key="1">
    <source>
        <dbReference type="SAM" id="Phobius"/>
    </source>
</evidence>
<sequence>MGHHELRKDMTCLNCNYVVEKRFCPNCGQENKHTKESFHFLFTHFFEDFTHYESSFWKTIKYLLFYPAKLTKEYLSGKRQTYVQPVRLYIFISFVTFFLLPTLTNITNHKEEKKVRDSEKYIQSKEEEISSKTLIGDFKSVAAYDSLQNTLPEKEKSSSIERWVGRKIASINEHNTWEEFQEKFVESLFHNLPKVIFLFMPVFAFTIWLFHNKKRWYYYEHGVFTLHYFSMILLSFTIFLLLNWMLGFVENYINTDAIIGLVGTAMFFWWIFYFFRSHSRFYEEKKFVSRLKASFIFFINFFLMEIFLILLLAYSILNVN</sequence>
<feature type="transmembrane region" description="Helical" evidence="1">
    <location>
        <begin position="192"/>
        <end position="211"/>
    </location>
</feature>
<evidence type="ECO:0000313" key="2">
    <source>
        <dbReference type="EMBL" id="GAA4768574.1"/>
    </source>
</evidence>
<dbReference type="InterPro" id="IPR022134">
    <property type="entry name" value="DUF3667"/>
</dbReference>
<dbReference type="Pfam" id="PF12412">
    <property type="entry name" value="DUF3667"/>
    <property type="match status" value="1"/>
</dbReference>
<keyword evidence="1" id="KW-0812">Transmembrane</keyword>
<feature type="transmembrane region" description="Helical" evidence="1">
    <location>
        <begin position="257"/>
        <end position="275"/>
    </location>
</feature>
<gene>
    <name evidence="2" type="ORF">GCM10023230_18130</name>
</gene>
<evidence type="ECO:0008006" key="4">
    <source>
        <dbReference type="Google" id="ProtNLM"/>
    </source>
</evidence>
<dbReference type="RefSeq" id="WP_264542115.1">
    <property type="nucleotide sequence ID" value="NZ_BAABIP010000015.1"/>
</dbReference>
<evidence type="ECO:0000313" key="3">
    <source>
        <dbReference type="Proteomes" id="UP001500141"/>
    </source>
</evidence>
<feature type="transmembrane region" description="Helical" evidence="1">
    <location>
        <begin position="223"/>
        <end position="245"/>
    </location>
</feature>
<feature type="transmembrane region" description="Helical" evidence="1">
    <location>
        <begin position="295"/>
        <end position="317"/>
    </location>
</feature>
<dbReference type="Proteomes" id="UP001500141">
    <property type="component" value="Unassembled WGS sequence"/>
</dbReference>
<comment type="caution">
    <text evidence="2">The sequence shown here is derived from an EMBL/GenBank/DDBJ whole genome shotgun (WGS) entry which is preliminary data.</text>
</comment>
<keyword evidence="1" id="KW-0472">Membrane</keyword>
<reference evidence="3" key="1">
    <citation type="journal article" date="2019" name="Int. J. Syst. Evol. Microbiol.">
        <title>The Global Catalogue of Microorganisms (GCM) 10K type strain sequencing project: providing services to taxonomists for standard genome sequencing and annotation.</title>
        <authorList>
            <consortium name="The Broad Institute Genomics Platform"/>
            <consortium name="The Broad Institute Genome Sequencing Center for Infectious Disease"/>
            <person name="Wu L."/>
            <person name="Ma J."/>
        </authorList>
    </citation>
    <scope>NUCLEOTIDE SEQUENCE [LARGE SCALE GENOMIC DNA]</scope>
    <source>
        <strain evidence="3">JCM 18198</strain>
    </source>
</reference>
<organism evidence="2 3">
    <name type="scientific">Flavobacterium hankyongi</name>
    <dbReference type="NCBI Taxonomy" id="1176532"/>
    <lineage>
        <taxon>Bacteria</taxon>
        <taxon>Pseudomonadati</taxon>
        <taxon>Bacteroidota</taxon>
        <taxon>Flavobacteriia</taxon>
        <taxon>Flavobacteriales</taxon>
        <taxon>Flavobacteriaceae</taxon>
        <taxon>Flavobacterium</taxon>
    </lineage>
</organism>
<protein>
    <recommendedName>
        <fullName evidence="4">DUF3667 domain-containing protein</fullName>
    </recommendedName>
</protein>
<accession>A0ABP8ZXZ8</accession>
<keyword evidence="3" id="KW-1185">Reference proteome</keyword>
<dbReference type="EMBL" id="BAABIP010000015">
    <property type="protein sequence ID" value="GAA4768574.1"/>
    <property type="molecule type" value="Genomic_DNA"/>
</dbReference>
<keyword evidence="1" id="KW-1133">Transmembrane helix</keyword>
<name>A0ABP8ZXZ8_9FLAO</name>
<proteinExistence type="predicted"/>
<feature type="transmembrane region" description="Helical" evidence="1">
    <location>
        <begin position="88"/>
        <end position="106"/>
    </location>
</feature>